<dbReference type="Gene3D" id="3.40.50.150">
    <property type="entry name" value="Vaccinia Virus protein VP39"/>
    <property type="match status" value="1"/>
</dbReference>
<dbReference type="InterPro" id="IPR003333">
    <property type="entry name" value="CMAS"/>
</dbReference>
<accession>A0ABT8SS35</accession>
<dbReference type="RefSeq" id="WP_302075354.1">
    <property type="nucleotide sequence ID" value="NZ_JAUKWQ010000001.1"/>
</dbReference>
<reference evidence="6" key="1">
    <citation type="journal article" date="2015" name="Int. J. Syst. Evol. Microbiol.">
        <title>Rhizobium oryzicola sp. nov., potential plant-growth-promoting endophytic bacteria isolated from rice roots.</title>
        <authorList>
            <person name="Zhang X.X."/>
            <person name="Gao J.S."/>
            <person name="Cao Y.H."/>
            <person name="Sheirdil R.A."/>
            <person name="Wang X.C."/>
            <person name="Zhang L."/>
        </authorList>
    </citation>
    <scope>NUCLEOTIDE SEQUENCE</scope>
    <source>
        <strain evidence="6">05753</strain>
    </source>
</reference>
<dbReference type="EMBL" id="JAUKWQ010000001">
    <property type="protein sequence ID" value="MDO1581233.1"/>
    <property type="molecule type" value="Genomic_DNA"/>
</dbReference>
<dbReference type="PANTHER" id="PTHR43667:SF1">
    <property type="entry name" value="CYCLOPROPANE-FATTY-ACYL-PHOSPHOLIPID SYNTHASE"/>
    <property type="match status" value="1"/>
</dbReference>
<dbReference type="PIRSF" id="PIRSF003085">
    <property type="entry name" value="CMAS"/>
    <property type="match status" value="1"/>
</dbReference>
<dbReference type="EC" id="2.1.1.-" evidence="6"/>
<evidence type="ECO:0000256" key="4">
    <source>
        <dbReference type="ARBA" id="ARBA00022691"/>
    </source>
</evidence>
<evidence type="ECO:0000256" key="2">
    <source>
        <dbReference type="ARBA" id="ARBA00022603"/>
    </source>
</evidence>
<keyword evidence="4" id="KW-0949">S-adenosyl-L-methionine</keyword>
<evidence type="ECO:0000256" key="3">
    <source>
        <dbReference type="ARBA" id="ARBA00022679"/>
    </source>
</evidence>
<evidence type="ECO:0000256" key="5">
    <source>
        <dbReference type="ARBA" id="ARBA00023098"/>
    </source>
</evidence>
<dbReference type="InterPro" id="IPR050723">
    <property type="entry name" value="CFA/CMAS"/>
</dbReference>
<keyword evidence="3 6" id="KW-0808">Transferase</keyword>
<dbReference type="CDD" id="cd02440">
    <property type="entry name" value="AdoMet_MTases"/>
    <property type="match status" value="1"/>
</dbReference>
<comment type="caution">
    <text evidence="6">The sequence shown here is derived from an EMBL/GenBank/DDBJ whole genome shotgun (WGS) entry which is preliminary data.</text>
</comment>
<evidence type="ECO:0000256" key="1">
    <source>
        <dbReference type="ARBA" id="ARBA00010815"/>
    </source>
</evidence>
<sequence>MASAFRALVAKIIKKGLLTVRGPSGEQRFGGGGGRSVTIRFTDEQAEQELAADPQLKLGELFMDGRMIVEEGDIYEFLALVKDNTLSEGLTFGMIWRGIGRIALGQLRNRLPVNHNKRNVAHHYDLDEKLFSLFLDEDWQYSCAYFNPPGISLDEAQLAKKRHIAAKLLPKPGQRVLEIGSGWGGMALYLAEAAGVDVTGITLSEEQLKISRERATVRGISDRVRFELQDYRYLKPEKKFDRIVSVGMFEHVGRANYRTYFNKAAEVLADDGVMLLHSIGQPTVSYITNPFIEKYIFPGGYIPALSEVLPHIEKAGLLVSDIEILPMHYGHTLRHWRERFLARKEEAIALYDERFFRMWEFYLAGSEMAFTHENFFIFQVQLKKSLNAVPHNRDYIGDNERMLQQFESRRMPLQPVSGSQRVLERH</sequence>
<reference evidence="6" key="2">
    <citation type="submission" date="2023-07" db="EMBL/GenBank/DDBJ databases">
        <authorList>
            <person name="Sun H."/>
        </authorList>
    </citation>
    <scope>NUCLEOTIDE SEQUENCE</scope>
    <source>
        <strain evidence="6">05753</strain>
    </source>
</reference>
<protein>
    <submittedName>
        <fullName evidence="6">Cyclopropane-fatty-acyl-phospholipid synthase family protein</fullName>
        <ecNumber evidence="6">2.1.1.-</ecNumber>
    </submittedName>
</protein>
<dbReference type="GO" id="GO:0008168">
    <property type="term" value="F:methyltransferase activity"/>
    <property type="evidence" value="ECO:0007669"/>
    <property type="project" value="UniProtKB-KW"/>
</dbReference>
<dbReference type="PANTHER" id="PTHR43667">
    <property type="entry name" value="CYCLOPROPANE-FATTY-ACYL-PHOSPHOLIPID SYNTHASE"/>
    <property type="match status" value="1"/>
</dbReference>
<comment type="similarity">
    <text evidence="1">Belongs to the CFA/CMAS family.</text>
</comment>
<dbReference type="Pfam" id="PF02353">
    <property type="entry name" value="CMAS"/>
    <property type="match status" value="1"/>
</dbReference>
<organism evidence="6 7">
    <name type="scientific">Rhizobium oryzicola</name>
    <dbReference type="NCBI Taxonomy" id="1232668"/>
    <lineage>
        <taxon>Bacteria</taxon>
        <taxon>Pseudomonadati</taxon>
        <taxon>Pseudomonadota</taxon>
        <taxon>Alphaproteobacteria</taxon>
        <taxon>Hyphomicrobiales</taxon>
        <taxon>Rhizobiaceae</taxon>
        <taxon>Rhizobium/Agrobacterium group</taxon>
        <taxon>Rhizobium</taxon>
    </lineage>
</organism>
<keyword evidence="2 6" id="KW-0489">Methyltransferase</keyword>
<gene>
    <name evidence="6" type="ORF">Q2T52_03910</name>
</gene>
<evidence type="ECO:0000313" key="6">
    <source>
        <dbReference type="EMBL" id="MDO1581233.1"/>
    </source>
</evidence>
<dbReference type="SUPFAM" id="SSF53335">
    <property type="entry name" value="S-adenosyl-L-methionine-dependent methyltransferases"/>
    <property type="match status" value="1"/>
</dbReference>
<keyword evidence="5" id="KW-0443">Lipid metabolism</keyword>
<dbReference type="Proteomes" id="UP001169006">
    <property type="component" value="Unassembled WGS sequence"/>
</dbReference>
<dbReference type="GO" id="GO:0032259">
    <property type="term" value="P:methylation"/>
    <property type="evidence" value="ECO:0007669"/>
    <property type="project" value="UniProtKB-KW"/>
</dbReference>
<dbReference type="InterPro" id="IPR029063">
    <property type="entry name" value="SAM-dependent_MTases_sf"/>
</dbReference>
<proteinExistence type="inferred from homology"/>
<keyword evidence="7" id="KW-1185">Reference proteome</keyword>
<evidence type="ECO:0000313" key="7">
    <source>
        <dbReference type="Proteomes" id="UP001169006"/>
    </source>
</evidence>
<name>A0ABT8SS35_9HYPH</name>